<evidence type="ECO:0000256" key="1">
    <source>
        <dbReference type="SAM" id="SignalP"/>
    </source>
</evidence>
<reference evidence="3" key="2">
    <citation type="submission" date="2021-09" db="EMBL/GenBank/DDBJ databases">
        <authorList>
            <person name="Gilroy R."/>
        </authorList>
    </citation>
    <scope>NUCLEOTIDE SEQUENCE</scope>
    <source>
        <strain evidence="3">CHK121-7720</strain>
    </source>
</reference>
<dbReference type="InterPro" id="IPR022409">
    <property type="entry name" value="PKD/Chitinase_dom"/>
</dbReference>
<protein>
    <submittedName>
        <fullName evidence="3">PKD domain-containing protein</fullName>
    </submittedName>
</protein>
<dbReference type="InterPro" id="IPR013783">
    <property type="entry name" value="Ig-like_fold"/>
</dbReference>
<dbReference type="RefSeq" id="WP_273306371.1">
    <property type="nucleotide sequence ID" value="NZ_DYUD01000023.1"/>
</dbReference>
<dbReference type="GO" id="GO:0005975">
    <property type="term" value="P:carbohydrate metabolic process"/>
    <property type="evidence" value="ECO:0007669"/>
    <property type="project" value="UniProtKB-ARBA"/>
</dbReference>
<dbReference type="CDD" id="cd00146">
    <property type="entry name" value="PKD"/>
    <property type="match status" value="1"/>
</dbReference>
<evidence type="ECO:0000313" key="4">
    <source>
        <dbReference type="Proteomes" id="UP000757103"/>
    </source>
</evidence>
<feature type="chain" id="PRO_5036896239" evidence="1">
    <location>
        <begin position="23"/>
        <end position="784"/>
    </location>
</feature>
<keyword evidence="1" id="KW-0732">Signal</keyword>
<sequence length="784" mass="86564">MKNVFVNLILTMALCAALPTGAQQLVQERVHKRTAPTEAPRISFAGKQSAPHLFRSTAAGITADFSCQSAGSEVTMWEEDFDDGTEGWTLVNAEGISWQLMQYVNSKTPERAFSTYDSDDVQSLYIEGPYSYAERGIATATSPQLDVPANAMLKGYVGFSQNMDDFCRLHIAVSTDAFATSELLWNSADENGEKPWRWHEFSVSLEKYAGQQVQIRFTYTSGKDDFFNSGGYFGDFAIDGLKLTGVSTIEQVAVNTGEEIAFADMSTGNPTAWQWSFPGGTPATSTEQNPRVYYTRDGLYDVTLTVSNAEGSDTKTRTAFVKVTGTAPTAHILPPATFRFSETRLPMVAPLVGVQYQDNSTGYPTSWEWTFDGVSPEPYTQVTSTEENPIVAYNFLHQHSVGLHVANEHGESDDAVDVSVEYSGLITNFEPGDQATTFDLEGYGTFPGTNSMGITAYAEKFSKPSRPILVFGAYVYFVTASAVDLLDQIADVGVHLYTSENGLPGKKLDSTWWRVFELDTPSGNTMIGTAFEFNPKVIDDEFFIVVDGIPEKNDSVDVSFAMARFRDHGNTAYMYKDKEWIDVSTYFPAGANHTSYMIMPSIIHSVMSPIPTDREPLVVGKEAGTVEYPFFSIYGYETPVQSDAEWCRIVGKPNGLTLDTLLISYDRLPDGIEERVATLTLNDSISTYDIKVTQSVNGVSAVEQVVAPQVTLYPTVFDQEVTVEFPEGAQTVIVSDESGRTMYRRELDKTERQAVIDASAWATGTYFVRVVREHEATVVKGIKR</sequence>
<evidence type="ECO:0000313" key="3">
    <source>
        <dbReference type="EMBL" id="HJG89315.1"/>
    </source>
</evidence>
<proteinExistence type="predicted"/>
<feature type="domain" description="PKD" evidence="2">
    <location>
        <begin position="257"/>
        <end position="328"/>
    </location>
</feature>
<dbReference type="AlphaFoldDB" id="A0A921SUT8"/>
<feature type="signal peptide" evidence="1">
    <location>
        <begin position="1"/>
        <end position="22"/>
    </location>
</feature>
<name>A0A921SUT8_9BACT</name>
<accession>A0A921SUT8</accession>
<organism evidence="3 4">
    <name type="scientific">Barnesiella viscericola</name>
    <dbReference type="NCBI Taxonomy" id="397865"/>
    <lineage>
        <taxon>Bacteria</taxon>
        <taxon>Pseudomonadati</taxon>
        <taxon>Bacteroidota</taxon>
        <taxon>Bacteroidia</taxon>
        <taxon>Bacteroidales</taxon>
        <taxon>Barnesiellaceae</taxon>
        <taxon>Barnesiella</taxon>
    </lineage>
</organism>
<dbReference type="SUPFAM" id="SSF49899">
    <property type="entry name" value="Concanavalin A-like lectins/glucanases"/>
    <property type="match status" value="1"/>
</dbReference>
<dbReference type="GO" id="GO:0004553">
    <property type="term" value="F:hydrolase activity, hydrolyzing O-glycosyl compounds"/>
    <property type="evidence" value="ECO:0007669"/>
    <property type="project" value="UniProtKB-ARBA"/>
</dbReference>
<evidence type="ECO:0000259" key="2">
    <source>
        <dbReference type="PROSITE" id="PS50093"/>
    </source>
</evidence>
<dbReference type="EMBL" id="DYUD01000023">
    <property type="protein sequence ID" value="HJG89315.1"/>
    <property type="molecule type" value="Genomic_DNA"/>
</dbReference>
<reference evidence="3" key="1">
    <citation type="journal article" date="2021" name="PeerJ">
        <title>Extensive microbial diversity within the chicken gut microbiome revealed by metagenomics and culture.</title>
        <authorList>
            <person name="Gilroy R."/>
            <person name="Ravi A."/>
            <person name="Getino M."/>
            <person name="Pursley I."/>
            <person name="Horton D.L."/>
            <person name="Alikhan N.F."/>
            <person name="Baker D."/>
            <person name="Gharbi K."/>
            <person name="Hall N."/>
            <person name="Watson M."/>
            <person name="Adriaenssens E.M."/>
            <person name="Foster-Nyarko E."/>
            <person name="Jarju S."/>
            <person name="Secka A."/>
            <person name="Antonio M."/>
            <person name="Oren A."/>
            <person name="Chaudhuri R.R."/>
            <person name="La Ragione R."/>
            <person name="Hildebrand F."/>
            <person name="Pallen M.J."/>
        </authorList>
    </citation>
    <scope>NUCLEOTIDE SEQUENCE</scope>
    <source>
        <strain evidence="3">CHK121-7720</strain>
    </source>
</reference>
<dbReference type="SMART" id="SM00089">
    <property type="entry name" value="PKD"/>
    <property type="match status" value="1"/>
</dbReference>
<dbReference type="SUPFAM" id="SSF49299">
    <property type="entry name" value="PKD domain"/>
    <property type="match status" value="2"/>
</dbReference>
<dbReference type="Pfam" id="PF18911">
    <property type="entry name" value="PKD_4"/>
    <property type="match status" value="1"/>
</dbReference>
<gene>
    <name evidence="3" type="ORF">K8U91_07595</name>
</gene>
<dbReference type="Gene3D" id="2.60.120.200">
    <property type="match status" value="1"/>
</dbReference>
<dbReference type="InterPro" id="IPR000601">
    <property type="entry name" value="PKD_dom"/>
</dbReference>
<dbReference type="InterPro" id="IPR013320">
    <property type="entry name" value="ConA-like_dom_sf"/>
</dbReference>
<dbReference type="Gene3D" id="2.60.40.10">
    <property type="entry name" value="Immunoglobulins"/>
    <property type="match status" value="2"/>
</dbReference>
<dbReference type="InterPro" id="IPR035986">
    <property type="entry name" value="PKD_dom_sf"/>
</dbReference>
<comment type="caution">
    <text evidence="3">The sequence shown here is derived from an EMBL/GenBank/DDBJ whole genome shotgun (WGS) entry which is preliminary data.</text>
</comment>
<dbReference type="PROSITE" id="PS50093">
    <property type="entry name" value="PKD"/>
    <property type="match status" value="1"/>
</dbReference>
<dbReference type="Proteomes" id="UP000757103">
    <property type="component" value="Unassembled WGS sequence"/>
</dbReference>